<protein>
    <submittedName>
        <fullName evidence="11">CCA tRNA nucleotidyltransferase</fullName>
    </submittedName>
</protein>
<gene>
    <name evidence="11" type="ORF">CGZ93_02075</name>
</gene>
<comment type="cofactor">
    <cofactor evidence="1">
        <name>Mg(2+)</name>
        <dbReference type="ChEBI" id="CHEBI:18420"/>
    </cofactor>
</comment>
<dbReference type="PANTHER" id="PTHR47545">
    <property type="entry name" value="MULTIFUNCTIONAL CCA PROTEIN"/>
    <property type="match status" value="1"/>
</dbReference>
<dbReference type="GO" id="GO:0046872">
    <property type="term" value="F:metal ion binding"/>
    <property type="evidence" value="ECO:0007669"/>
    <property type="project" value="UniProtKB-KW"/>
</dbReference>
<name>A0A255HDV8_9ACTN</name>
<dbReference type="GO" id="GO:0016779">
    <property type="term" value="F:nucleotidyltransferase activity"/>
    <property type="evidence" value="ECO:0007669"/>
    <property type="project" value="UniProtKB-KW"/>
</dbReference>
<keyword evidence="5" id="KW-0479">Metal-binding</keyword>
<keyword evidence="9" id="KW-0175">Coiled coil</keyword>
<accession>A0A255HDV8</accession>
<sequence length="508" mass="56813">MPANVQPGVLTTAQTNALAELLRIAPVADRLGELFDAAGHELYLVGGSVRDALMGRLGNDLDFTTSARPDEVERLLREFTRGVKGAAVWDIGKEFGTIGARVPVAGDPDAEPWLVEVTTFRADVYREDSRKPEVAFGDTIDGDLVRRDFTVNAMAIQLPGRTFVDPYQGLADLAAGVLRTPATAEQSFSDDPLRMLRAVRFLSQLTRPDGEHFVPAPEVITAMLAMSERIKIVSAERVRDELVKLVLTDRPRAGLNLLVESGLAEHVLPELPALRLEVDEHHRHKDVYEHSLTVLKQSIDLERARGHAPDLIGRLAALLHDIGKPATRRFTDGGKVTFHHHDVVGAKLVKKRLQALRFSADQIKAIAKLVELHLRFHGYGDGLFDEAKGWTDSAVRRYVRDAGDQLERLHILTRADCTTRNQRKANRLRRAYDDLEERIAALAEQEELEAIRPDLNGQQIMAILDLKPSREVGQAYQFLLDQRMEHGPLGEERATELLRQWWAERSAD</sequence>
<evidence type="ECO:0000256" key="1">
    <source>
        <dbReference type="ARBA" id="ARBA00001946"/>
    </source>
</evidence>
<dbReference type="SUPFAM" id="SSF81301">
    <property type="entry name" value="Nucleotidyltransferase"/>
    <property type="match status" value="1"/>
</dbReference>
<evidence type="ECO:0000256" key="2">
    <source>
        <dbReference type="ARBA" id="ARBA00022679"/>
    </source>
</evidence>
<feature type="domain" description="HD" evidence="10">
    <location>
        <begin position="287"/>
        <end position="394"/>
    </location>
</feature>
<dbReference type="Gene3D" id="3.30.460.10">
    <property type="entry name" value="Beta Polymerase, domain 2"/>
    <property type="match status" value="1"/>
</dbReference>
<feature type="coiled-coil region" evidence="9">
    <location>
        <begin position="418"/>
        <end position="445"/>
    </location>
</feature>
<dbReference type="PROSITE" id="PS51831">
    <property type="entry name" value="HD"/>
    <property type="match status" value="1"/>
</dbReference>
<dbReference type="CDD" id="cd05398">
    <property type="entry name" value="NT_ClassII-CCAase"/>
    <property type="match status" value="1"/>
</dbReference>
<dbReference type="NCBIfam" id="TIGR02692">
    <property type="entry name" value="tRNA_CCA_actino"/>
    <property type="match status" value="1"/>
</dbReference>
<keyword evidence="6" id="KW-0547">Nucleotide-binding</keyword>
<comment type="caution">
    <text evidence="11">The sequence shown here is derived from an EMBL/GenBank/DDBJ whole genome shotgun (WGS) entry which is preliminary data.</text>
</comment>
<evidence type="ECO:0000256" key="5">
    <source>
        <dbReference type="ARBA" id="ARBA00022723"/>
    </source>
</evidence>
<dbReference type="Gene3D" id="1.10.3090.10">
    <property type="entry name" value="cca-adding enzyme, domain 2"/>
    <property type="match status" value="1"/>
</dbReference>
<keyword evidence="12" id="KW-1185">Reference proteome</keyword>
<dbReference type="InterPro" id="IPR050124">
    <property type="entry name" value="tRNA_CCA-adding_enzyme"/>
</dbReference>
<organism evidence="11 12">
    <name type="scientific">Enemella dayhoffiae</name>
    <dbReference type="NCBI Taxonomy" id="2016507"/>
    <lineage>
        <taxon>Bacteria</taxon>
        <taxon>Bacillati</taxon>
        <taxon>Actinomycetota</taxon>
        <taxon>Actinomycetes</taxon>
        <taxon>Propionibacteriales</taxon>
        <taxon>Propionibacteriaceae</taxon>
        <taxon>Enemella</taxon>
    </lineage>
</organism>
<evidence type="ECO:0000256" key="7">
    <source>
        <dbReference type="ARBA" id="ARBA00022842"/>
    </source>
</evidence>
<evidence type="ECO:0000259" key="10">
    <source>
        <dbReference type="PROSITE" id="PS51831"/>
    </source>
</evidence>
<dbReference type="InterPro" id="IPR006674">
    <property type="entry name" value="HD_domain"/>
</dbReference>
<keyword evidence="7" id="KW-0460">Magnesium</keyword>
<dbReference type="InterPro" id="IPR003607">
    <property type="entry name" value="HD/PDEase_dom"/>
</dbReference>
<dbReference type="InterPro" id="IPR006675">
    <property type="entry name" value="HDIG_dom"/>
</dbReference>
<dbReference type="Pfam" id="PF01743">
    <property type="entry name" value="PolyA_pol"/>
    <property type="match status" value="1"/>
</dbReference>
<dbReference type="EMBL" id="NMVQ01000001">
    <property type="protein sequence ID" value="OYO25253.1"/>
    <property type="molecule type" value="Genomic_DNA"/>
</dbReference>
<evidence type="ECO:0000256" key="8">
    <source>
        <dbReference type="ARBA" id="ARBA00022884"/>
    </source>
</evidence>
<dbReference type="GO" id="GO:0008033">
    <property type="term" value="P:tRNA processing"/>
    <property type="evidence" value="ECO:0007669"/>
    <property type="project" value="UniProtKB-KW"/>
</dbReference>
<dbReference type="InterPro" id="IPR032828">
    <property type="entry name" value="PolyA_RNA-bd"/>
</dbReference>
<dbReference type="GO" id="GO:0003723">
    <property type="term" value="F:RNA binding"/>
    <property type="evidence" value="ECO:0007669"/>
    <property type="project" value="UniProtKB-KW"/>
</dbReference>
<keyword evidence="4" id="KW-0548">Nucleotidyltransferase</keyword>
<dbReference type="AlphaFoldDB" id="A0A255HDV8"/>
<dbReference type="OrthoDB" id="9805698at2"/>
<dbReference type="Pfam" id="PF12627">
    <property type="entry name" value="PolyA_pol_RNAbd"/>
    <property type="match status" value="1"/>
</dbReference>
<dbReference type="FunFam" id="1.10.3090.10:FF:000002">
    <property type="entry name" value="CCA tRNA nucleotidyltransferase"/>
    <property type="match status" value="1"/>
</dbReference>
<evidence type="ECO:0000256" key="3">
    <source>
        <dbReference type="ARBA" id="ARBA00022694"/>
    </source>
</evidence>
<dbReference type="GO" id="GO:0000166">
    <property type="term" value="F:nucleotide binding"/>
    <property type="evidence" value="ECO:0007669"/>
    <property type="project" value="UniProtKB-KW"/>
</dbReference>
<dbReference type="InterPro" id="IPR002646">
    <property type="entry name" value="PolA_pol_head_dom"/>
</dbReference>
<evidence type="ECO:0000256" key="9">
    <source>
        <dbReference type="SAM" id="Coils"/>
    </source>
</evidence>
<proteinExistence type="predicted"/>
<keyword evidence="8" id="KW-0694">RNA-binding</keyword>
<dbReference type="NCBIfam" id="TIGR00277">
    <property type="entry name" value="HDIG"/>
    <property type="match status" value="1"/>
</dbReference>
<dbReference type="SUPFAM" id="SSF81891">
    <property type="entry name" value="Poly A polymerase C-terminal region-like"/>
    <property type="match status" value="1"/>
</dbReference>
<keyword evidence="3" id="KW-0819">tRNA processing</keyword>
<dbReference type="Pfam" id="PF01966">
    <property type="entry name" value="HD"/>
    <property type="match status" value="1"/>
</dbReference>
<dbReference type="CDD" id="cd00077">
    <property type="entry name" value="HDc"/>
    <property type="match status" value="1"/>
</dbReference>
<evidence type="ECO:0000313" key="11">
    <source>
        <dbReference type="EMBL" id="OYO25253.1"/>
    </source>
</evidence>
<dbReference type="Proteomes" id="UP000216311">
    <property type="component" value="Unassembled WGS sequence"/>
</dbReference>
<evidence type="ECO:0000256" key="6">
    <source>
        <dbReference type="ARBA" id="ARBA00022741"/>
    </source>
</evidence>
<dbReference type="InterPro" id="IPR014065">
    <property type="entry name" value="tRNA_adenylyltransferase"/>
</dbReference>
<dbReference type="InterPro" id="IPR043519">
    <property type="entry name" value="NT_sf"/>
</dbReference>
<evidence type="ECO:0000256" key="4">
    <source>
        <dbReference type="ARBA" id="ARBA00022695"/>
    </source>
</evidence>
<keyword evidence="2 11" id="KW-0808">Transferase</keyword>
<reference evidence="11 12" key="1">
    <citation type="submission" date="2017-07" db="EMBL/GenBank/DDBJ databases">
        <title>Draft whole genome sequences of clinical Proprionibacteriaceae strains.</title>
        <authorList>
            <person name="Bernier A.-M."/>
            <person name="Bernard K."/>
            <person name="Domingo M.-C."/>
        </authorList>
    </citation>
    <scope>NUCLEOTIDE SEQUENCE [LARGE SCALE GENOMIC DNA]</scope>
    <source>
        <strain evidence="11 12">NML 130396</strain>
    </source>
</reference>
<evidence type="ECO:0000313" key="12">
    <source>
        <dbReference type="Proteomes" id="UP000216311"/>
    </source>
</evidence>